<accession>A0A9P5T4Z7</accession>
<name>A0A9P5T4Z7_9AGAM</name>
<evidence type="ECO:0000313" key="2">
    <source>
        <dbReference type="EMBL" id="KAF8475397.1"/>
    </source>
</evidence>
<dbReference type="Proteomes" id="UP000759537">
    <property type="component" value="Unassembled WGS sequence"/>
</dbReference>
<comment type="caution">
    <text evidence="2">The sequence shown here is derived from an EMBL/GenBank/DDBJ whole genome shotgun (WGS) entry which is preliminary data.</text>
</comment>
<evidence type="ECO:0000313" key="3">
    <source>
        <dbReference type="Proteomes" id="UP000759537"/>
    </source>
</evidence>
<proteinExistence type="predicted"/>
<feature type="region of interest" description="Disordered" evidence="1">
    <location>
        <begin position="81"/>
        <end position="104"/>
    </location>
</feature>
<reference evidence="2" key="1">
    <citation type="submission" date="2019-10" db="EMBL/GenBank/DDBJ databases">
        <authorList>
            <consortium name="DOE Joint Genome Institute"/>
            <person name="Kuo A."/>
            <person name="Miyauchi S."/>
            <person name="Kiss E."/>
            <person name="Drula E."/>
            <person name="Kohler A."/>
            <person name="Sanchez-Garcia M."/>
            <person name="Andreopoulos B."/>
            <person name="Barry K.W."/>
            <person name="Bonito G."/>
            <person name="Buee M."/>
            <person name="Carver A."/>
            <person name="Chen C."/>
            <person name="Cichocki N."/>
            <person name="Clum A."/>
            <person name="Culley D."/>
            <person name="Crous P.W."/>
            <person name="Fauchery L."/>
            <person name="Girlanda M."/>
            <person name="Hayes R."/>
            <person name="Keri Z."/>
            <person name="LaButti K."/>
            <person name="Lipzen A."/>
            <person name="Lombard V."/>
            <person name="Magnuson J."/>
            <person name="Maillard F."/>
            <person name="Morin E."/>
            <person name="Murat C."/>
            <person name="Nolan M."/>
            <person name="Ohm R."/>
            <person name="Pangilinan J."/>
            <person name="Pereira M."/>
            <person name="Perotto S."/>
            <person name="Peter M."/>
            <person name="Riley R."/>
            <person name="Sitrit Y."/>
            <person name="Stielow B."/>
            <person name="Szollosi G."/>
            <person name="Zifcakova L."/>
            <person name="Stursova M."/>
            <person name="Spatafora J.W."/>
            <person name="Tedersoo L."/>
            <person name="Vaario L.-M."/>
            <person name="Yamada A."/>
            <person name="Yan M."/>
            <person name="Wang P."/>
            <person name="Xu J."/>
            <person name="Bruns T."/>
            <person name="Baldrian P."/>
            <person name="Vilgalys R."/>
            <person name="Henrissat B."/>
            <person name="Grigoriev I.V."/>
            <person name="Hibbett D."/>
            <person name="Nagy L.G."/>
            <person name="Martin F.M."/>
        </authorList>
    </citation>
    <scope>NUCLEOTIDE SEQUENCE</scope>
    <source>
        <strain evidence="2">Prilba</strain>
    </source>
</reference>
<evidence type="ECO:0000256" key="1">
    <source>
        <dbReference type="SAM" id="MobiDB-lite"/>
    </source>
</evidence>
<organism evidence="2 3">
    <name type="scientific">Russula ochroleuca</name>
    <dbReference type="NCBI Taxonomy" id="152965"/>
    <lineage>
        <taxon>Eukaryota</taxon>
        <taxon>Fungi</taxon>
        <taxon>Dikarya</taxon>
        <taxon>Basidiomycota</taxon>
        <taxon>Agaricomycotina</taxon>
        <taxon>Agaricomycetes</taxon>
        <taxon>Russulales</taxon>
        <taxon>Russulaceae</taxon>
        <taxon>Russula</taxon>
    </lineage>
</organism>
<sequence>MPWNHNQLSNSSRFSPIQSLPAYYTNTNLSIIMLPFPSTYTENFTNLASNDTNDVMSIDSDSDDDAMSVDNDNNVMCVDNDDNAMNVDNDDNTMNIDNSEAITF</sequence>
<dbReference type="EMBL" id="WHVB01000016">
    <property type="protein sequence ID" value="KAF8475397.1"/>
    <property type="molecule type" value="Genomic_DNA"/>
</dbReference>
<feature type="compositionally biased region" description="Low complexity" evidence="1">
    <location>
        <begin position="81"/>
        <end position="98"/>
    </location>
</feature>
<protein>
    <submittedName>
        <fullName evidence="2">Uncharacterized protein</fullName>
    </submittedName>
</protein>
<keyword evidence="3" id="KW-1185">Reference proteome</keyword>
<dbReference type="AlphaFoldDB" id="A0A9P5T4Z7"/>
<reference evidence="2" key="2">
    <citation type="journal article" date="2020" name="Nat. Commun.">
        <title>Large-scale genome sequencing of mycorrhizal fungi provides insights into the early evolution of symbiotic traits.</title>
        <authorList>
            <person name="Miyauchi S."/>
            <person name="Kiss E."/>
            <person name="Kuo A."/>
            <person name="Drula E."/>
            <person name="Kohler A."/>
            <person name="Sanchez-Garcia M."/>
            <person name="Morin E."/>
            <person name="Andreopoulos B."/>
            <person name="Barry K.W."/>
            <person name="Bonito G."/>
            <person name="Buee M."/>
            <person name="Carver A."/>
            <person name="Chen C."/>
            <person name="Cichocki N."/>
            <person name="Clum A."/>
            <person name="Culley D."/>
            <person name="Crous P.W."/>
            <person name="Fauchery L."/>
            <person name="Girlanda M."/>
            <person name="Hayes R.D."/>
            <person name="Keri Z."/>
            <person name="LaButti K."/>
            <person name="Lipzen A."/>
            <person name="Lombard V."/>
            <person name="Magnuson J."/>
            <person name="Maillard F."/>
            <person name="Murat C."/>
            <person name="Nolan M."/>
            <person name="Ohm R.A."/>
            <person name="Pangilinan J."/>
            <person name="Pereira M.F."/>
            <person name="Perotto S."/>
            <person name="Peter M."/>
            <person name="Pfister S."/>
            <person name="Riley R."/>
            <person name="Sitrit Y."/>
            <person name="Stielow J.B."/>
            <person name="Szollosi G."/>
            <person name="Zifcakova L."/>
            <person name="Stursova M."/>
            <person name="Spatafora J.W."/>
            <person name="Tedersoo L."/>
            <person name="Vaario L.M."/>
            <person name="Yamada A."/>
            <person name="Yan M."/>
            <person name="Wang P."/>
            <person name="Xu J."/>
            <person name="Bruns T."/>
            <person name="Baldrian P."/>
            <person name="Vilgalys R."/>
            <person name="Dunand C."/>
            <person name="Henrissat B."/>
            <person name="Grigoriev I.V."/>
            <person name="Hibbett D."/>
            <person name="Nagy L.G."/>
            <person name="Martin F.M."/>
        </authorList>
    </citation>
    <scope>NUCLEOTIDE SEQUENCE</scope>
    <source>
        <strain evidence="2">Prilba</strain>
    </source>
</reference>
<gene>
    <name evidence="2" type="ORF">DFH94DRAFT_695387</name>
</gene>